<protein>
    <submittedName>
        <fullName evidence="2">Uncharacterized protein</fullName>
    </submittedName>
</protein>
<proteinExistence type="predicted"/>
<dbReference type="Proteomes" id="UP001597368">
    <property type="component" value="Unassembled WGS sequence"/>
</dbReference>
<keyword evidence="3" id="KW-1185">Reference proteome</keyword>
<accession>A0ABW4T630</accession>
<reference evidence="3" key="1">
    <citation type="journal article" date="2019" name="Int. J. Syst. Evol. Microbiol.">
        <title>The Global Catalogue of Microorganisms (GCM) 10K type strain sequencing project: providing services to taxonomists for standard genome sequencing and annotation.</title>
        <authorList>
            <consortium name="The Broad Institute Genomics Platform"/>
            <consortium name="The Broad Institute Genome Sequencing Center for Infectious Disease"/>
            <person name="Wu L."/>
            <person name="Ma J."/>
        </authorList>
    </citation>
    <scope>NUCLEOTIDE SEQUENCE [LARGE SCALE GENOMIC DNA]</scope>
    <source>
        <strain evidence="3">ICMP 6774ER</strain>
    </source>
</reference>
<comment type="caution">
    <text evidence="2">The sequence shown here is derived from an EMBL/GenBank/DDBJ whole genome shotgun (WGS) entry which is preliminary data.</text>
</comment>
<feature type="region of interest" description="Disordered" evidence="1">
    <location>
        <begin position="1"/>
        <end position="23"/>
    </location>
</feature>
<organism evidence="2 3">
    <name type="scientific">Nonomuraea mangrovi</name>
    <dbReference type="NCBI Taxonomy" id="2316207"/>
    <lineage>
        <taxon>Bacteria</taxon>
        <taxon>Bacillati</taxon>
        <taxon>Actinomycetota</taxon>
        <taxon>Actinomycetes</taxon>
        <taxon>Streptosporangiales</taxon>
        <taxon>Streptosporangiaceae</taxon>
        <taxon>Nonomuraea</taxon>
    </lineage>
</organism>
<dbReference type="EMBL" id="JBHUFV010000051">
    <property type="protein sequence ID" value="MFD1936649.1"/>
    <property type="molecule type" value="Genomic_DNA"/>
</dbReference>
<gene>
    <name evidence="2" type="ORF">ACFSKW_34775</name>
</gene>
<evidence type="ECO:0000256" key="1">
    <source>
        <dbReference type="SAM" id="MobiDB-lite"/>
    </source>
</evidence>
<evidence type="ECO:0000313" key="2">
    <source>
        <dbReference type="EMBL" id="MFD1936649.1"/>
    </source>
</evidence>
<dbReference type="RefSeq" id="WP_379577122.1">
    <property type="nucleotide sequence ID" value="NZ_JBHUFV010000051.1"/>
</dbReference>
<sequence length="53" mass="5427">MQPSMAMDGGSSALCEGERDTGDAAVQAFTPPLMLLGTVVTAVEATGRRIQST</sequence>
<evidence type="ECO:0000313" key="3">
    <source>
        <dbReference type="Proteomes" id="UP001597368"/>
    </source>
</evidence>
<name>A0ABW4T630_9ACTN</name>